<dbReference type="Proteomes" id="UP000299102">
    <property type="component" value="Unassembled WGS sequence"/>
</dbReference>
<reference evidence="1 2" key="1">
    <citation type="journal article" date="2019" name="Commun. Biol.">
        <title>The bagworm genome reveals a unique fibroin gene that provides high tensile strength.</title>
        <authorList>
            <person name="Kono N."/>
            <person name="Nakamura H."/>
            <person name="Ohtoshi R."/>
            <person name="Tomita M."/>
            <person name="Numata K."/>
            <person name="Arakawa K."/>
        </authorList>
    </citation>
    <scope>NUCLEOTIDE SEQUENCE [LARGE SCALE GENOMIC DNA]</scope>
</reference>
<name>A0A4C1VQ02_EUMVA</name>
<sequence>MSIPHTLALVRSNDWSDDRSDDYDSFAVRGRTARVSADRRVTCPMDDSWRLSSRHRMSSDTVTGRFPFLRPCRERSAGAGWSKGYRSMT</sequence>
<organism evidence="1 2">
    <name type="scientific">Eumeta variegata</name>
    <name type="common">Bagworm moth</name>
    <name type="synonym">Eumeta japonica</name>
    <dbReference type="NCBI Taxonomy" id="151549"/>
    <lineage>
        <taxon>Eukaryota</taxon>
        <taxon>Metazoa</taxon>
        <taxon>Ecdysozoa</taxon>
        <taxon>Arthropoda</taxon>
        <taxon>Hexapoda</taxon>
        <taxon>Insecta</taxon>
        <taxon>Pterygota</taxon>
        <taxon>Neoptera</taxon>
        <taxon>Endopterygota</taxon>
        <taxon>Lepidoptera</taxon>
        <taxon>Glossata</taxon>
        <taxon>Ditrysia</taxon>
        <taxon>Tineoidea</taxon>
        <taxon>Psychidae</taxon>
        <taxon>Oiketicinae</taxon>
        <taxon>Eumeta</taxon>
    </lineage>
</organism>
<proteinExistence type="predicted"/>
<evidence type="ECO:0000313" key="1">
    <source>
        <dbReference type="EMBL" id="GBP39855.1"/>
    </source>
</evidence>
<gene>
    <name evidence="1" type="ORF">EVAR_29085_1</name>
</gene>
<dbReference type="AlphaFoldDB" id="A0A4C1VQ02"/>
<protein>
    <submittedName>
        <fullName evidence="1">Uncharacterized protein</fullName>
    </submittedName>
</protein>
<keyword evidence="2" id="KW-1185">Reference proteome</keyword>
<evidence type="ECO:0000313" key="2">
    <source>
        <dbReference type="Proteomes" id="UP000299102"/>
    </source>
</evidence>
<comment type="caution">
    <text evidence="1">The sequence shown here is derived from an EMBL/GenBank/DDBJ whole genome shotgun (WGS) entry which is preliminary data.</text>
</comment>
<dbReference type="EMBL" id="BGZK01000372">
    <property type="protein sequence ID" value="GBP39855.1"/>
    <property type="molecule type" value="Genomic_DNA"/>
</dbReference>
<accession>A0A4C1VQ02</accession>